<organism evidence="5 6">
    <name type="scientific">Dokdonia genika</name>
    <dbReference type="NCBI Taxonomy" id="308113"/>
    <lineage>
        <taxon>Bacteria</taxon>
        <taxon>Pseudomonadati</taxon>
        <taxon>Bacteroidota</taxon>
        <taxon>Flavobacteriia</taxon>
        <taxon>Flavobacteriales</taxon>
        <taxon>Flavobacteriaceae</taxon>
        <taxon>Dokdonia</taxon>
    </lineage>
</organism>
<dbReference type="EC" id="6.3.3.2" evidence="4"/>
<accession>A0ABV9L5Q4</accession>
<comment type="caution">
    <text evidence="5">The sequence shown here is derived from an EMBL/GenBank/DDBJ whole genome shotgun (WGS) entry which is preliminary data.</text>
</comment>
<protein>
    <recommendedName>
        <fullName evidence="4">5-formyltetrahydrofolate cyclo-ligase</fullName>
        <ecNumber evidence="4">6.3.3.2</ecNumber>
    </recommendedName>
</protein>
<keyword evidence="5" id="KW-0436">Ligase</keyword>
<comment type="similarity">
    <text evidence="1 4">Belongs to the 5-formyltetrahydrofolate cyclo-ligase family.</text>
</comment>
<keyword evidence="6" id="KW-1185">Reference proteome</keyword>
<dbReference type="GO" id="GO:0030272">
    <property type="term" value="F:5-formyltetrahydrofolate cyclo-ligase activity"/>
    <property type="evidence" value="ECO:0007669"/>
    <property type="project" value="UniProtKB-EC"/>
</dbReference>
<dbReference type="InterPro" id="IPR024185">
    <property type="entry name" value="FTHF_cligase-like_sf"/>
</dbReference>
<evidence type="ECO:0000313" key="5">
    <source>
        <dbReference type="EMBL" id="MFC4689262.1"/>
    </source>
</evidence>
<name>A0ABV9L5Q4_9FLAO</name>
<dbReference type="PANTHER" id="PTHR23407:SF1">
    <property type="entry name" value="5-FORMYLTETRAHYDROFOLATE CYCLO-LIGASE"/>
    <property type="match status" value="1"/>
</dbReference>
<dbReference type="PIRSF" id="PIRSF006806">
    <property type="entry name" value="FTHF_cligase"/>
    <property type="match status" value="1"/>
</dbReference>
<evidence type="ECO:0000256" key="1">
    <source>
        <dbReference type="ARBA" id="ARBA00010638"/>
    </source>
</evidence>
<dbReference type="SUPFAM" id="SSF100950">
    <property type="entry name" value="NagB/RpiA/CoA transferase-like"/>
    <property type="match status" value="1"/>
</dbReference>
<evidence type="ECO:0000313" key="6">
    <source>
        <dbReference type="Proteomes" id="UP001595878"/>
    </source>
</evidence>
<comment type="cofactor">
    <cofactor evidence="4">
        <name>Mg(2+)</name>
        <dbReference type="ChEBI" id="CHEBI:18420"/>
    </cofactor>
</comment>
<sequence length="190" mass="21862">MKTKMKQELRKKYKNLRNALTLEKLDELSLEIANQVLSLDIWEHEFYHIFLPIERLREINTEFLLSILGGKDKNIVLSSSDFNDNTMKHYLLTDSTKIVVNKYGIPEPAGGIEIPARNIDVVFIPLLAYDQEGNRVGYGKGFYDRFLSQCKSDVVKVGLSFFEPEEEVIAKNSQDIALNSCITPKKVYHF</sequence>
<keyword evidence="4" id="KW-0460">Magnesium</keyword>
<comment type="catalytic activity">
    <reaction evidence="4">
        <text>(6S)-5-formyl-5,6,7,8-tetrahydrofolate + ATP = (6R)-5,10-methenyltetrahydrofolate + ADP + phosphate</text>
        <dbReference type="Rhea" id="RHEA:10488"/>
        <dbReference type="ChEBI" id="CHEBI:30616"/>
        <dbReference type="ChEBI" id="CHEBI:43474"/>
        <dbReference type="ChEBI" id="CHEBI:57455"/>
        <dbReference type="ChEBI" id="CHEBI:57457"/>
        <dbReference type="ChEBI" id="CHEBI:456216"/>
        <dbReference type="EC" id="6.3.3.2"/>
    </reaction>
</comment>
<evidence type="ECO:0000256" key="3">
    <source>
        <dbReference type="ARBA" id="ARBA00022840"/>
    </source>
</evidence>
<proteinExistence type="inferred from homology"/>
<dbReference type="Proteomes" id="UP001595878">
    <property type="component" value="Unassembled WGS sequence"/>
</dbReference>
<keyword evidence="4" id="KW-0479">Metal-binding</keyword>
<dbReference type="Pfam" id="PF01812">
    <property type="entry name" value="5-FTHF_cyc-lig"/>
    <property type="match status" value="1"/>
</dbReference>
<evidence type="ECO:0000256" key="4">
    <source>
        <dbReference type="RuleBase" id="RU361279"/>
    </source>
</evidence>
<dbReference type="Gene3D" id="3.40.50.10420">
    <property type="entry name" value="NagB/RpiA/CoA transferase-like"/>
    <property type="match status" value="1"/>
</dbReference>
<evidence type="ECO:0000256" key="2">
    <source>
        <dbReference type="ARBA" id="ARBA00022741"/>
    </source>
</evidence>
<dbReference type="EMBL" id="JBHSHB010000007">
    <property type="protein sequence ID" value="MFC4689262.1"/>
    <property type="molecule type" value="Genomic_DNA"/>
</dbReference>
<dbReference type="NCBIfam" id="TIGR02727">
    <property type="entry name" value="MTHFS_bact"/>
    <property type="match status" value="1"/>
</dbReference>
<dbReference type="RefSeq" id="WP_380031716.1">
    <property type="nucleotide sequence ID" value="NZ_JBHSHB010000007.1"/>
</dbReference>
<keyword evidence="3 4" id="KW-0067">ATP-binding</keyword>
<reference evidence="6" key="1">
    <citation type="journal article" date="2019" name="Int. J. Syst. Evol. Microbiol.">
        <title>The Global Catalogue of Microorganisms (GCM) 10K type strain sequencing project: providing services to taxonomists for standard genome sequencing and annotation.</title>
        <authorList>
            <consortium name="The Broad Institute Genomics Platform"/>
            <consortium name="The Broad Institute Genome Sequencing Center for Infectious Disease"/>
            <person name="Wu L."/>
            <person name="Ma J."/>
        </authorList>
    </citation>
    <scope>NUCLEOTIDE SEQUENCE [LARGE SCALE GENOMIC DNA]</scope>
    <source>
        <strain evidence="6">CGMCC 4.7427</strain>
    </source>
</reference>
<gene>
    <name evidence="5" type="ORF">ACFO5T_02355</name>
</gene>
<dbReference type="InterPro" id="IPR037171">
    <property type="entry name" value="NagB/RpiA_transferase-like"/>
</dbReference>
<keyword evidence="2 4" id="KW-0547">Nucleotide-binding</keyword>
<dbReference type="PANTHER" id="PTHR23407">
    <property type="entry name" value="ATPASE INHIBITOR/5-FORMYLTETRAHYDROFOLATE CYCLO-LIGASE"/>
    <property type="match status" value="1"/>
</dbReference>
<dbReference type="InterPro" id="IPR002698">
    <property type="entry name" value="FTHF_cligase"/>
</dbReference>